<dbReference type="Gene3D" id="3.40.50.150">
    <property type="entry name" value="Vaccinia Virus protein VP39"/>
    <property type="match status" value="1"/>
</dbReference>
<dbReference type="SUPFAM" id="SSF53335">
    <property type="entry name" value="S-adenosyl-L-methionine-dependent methyltransferases"/>
    <property type="match status" value="1"/>
</dbReference>
<evidence type="ECO:0000313" key="2">
    <source>
        <dbReference type="Proteomes" id="UP000233524"/>
    </source>
</evidence>
<gene>
    <name evidence="1" type="ORF">jhhlp_007571</name>
</gene>
<dbReference type="STRING" id="41688.A0A2N3N004"/>
<dbReference type="CDD" id="cd02440">
    <property type="entry name" value="AdoMet_MTases"/>
    <property type="match status" value="1"/>
</dbReference>
<dbReference type="PANTHER" id="PTHR14614">
    <property type="entry name" value="HEPATOCELLULAR CARCINOMA-ASSOCIATED ANTIGEN"/>
    <property type="match status" value="1"/>
</dbReference>
<evidence type="ECO:0000313" key="1">
    <source>
        <dbReference type="EMBL" id="PKS05742.1"/>
    </source>
</evidence>
<dbReference type="VEuPathDB" id="FungiDB:jhhlp_007571"/>
<dbReference type="GO" id="GO:0008757">
    <property type="term" value="F:S-adenosylmethionine-dependent methyltransferase activity"/>
    <property type="evidence" value="ECO:0007669"/>
    <property type="project" value="UniProtKB-ARBA"/>
</dbReference>
<keyword evidence="2" id="KW-1185">Reference proteome</keyword>
<dbReference type="PANTHER" id="PTHR14614:SF130">
    <property type="entry name" value="PROTEIN-LYSINE N-METHYLTRANSFERASE EEF2KMT"/>
    <property type="match status" value="1"/>
</dbReference>
<dbReference type="OrthoDB" id="194386at2759"/>
<dbReference type="InterPro" id="IPR029063">
    <property type="entry name" value="SAM-dependent_MTases_sf"/>
</dbReference>
<dbReference type="Proteomes" id="UP000233524">
    <property type="component" value="Unassembled WGS sequence"/>
</dbReference>
<evidence type="ECO:0008006" key="3">
    <source>
        <dbReference type="Google" id="ProtNLM"/>
    </source>
</evidence>
<dbReference type="InterPro" id="IPR019410">
    <property type="entry name" value="Methyltransf_16"/>
</dbReference>
<protein>
    <recommendedName>
        <fullName evidence="3">FAM86 N-terminal domain-containing protein</fullName>
    </recommendedName>
</protein>
<reference evidence="1 2" key="1">
    <citation type="journal article" date="2017" name="G3 (Bethesda)">
        <title>First Draft Genome Sequence of the Pathogenic Fungus Lomentospora prolificans (Formerly Scedosporium prolificans).</title>
        <authorList>
            <person name="Luo R."/>
            <person name="Zimin A."/>
            <person name="Workman R."/>
            <person name="Fan Y."/>
            <person name="Pertea G."/>
            <person name="Grossman N."/>
            <person name="Wear M.P."/>
            <person name="Jia B."/>
            <person name="Miller H."/>
            <person name="Casadevall A."/>
            <person name="Timp W."/>
            <person name="Zhang S.X."/>
            <person name="Salzberg S.L."/>
        </authorList>
    </citation>
    <scope>NUCLEOTIDE SEQUENCE [LARGE SCALE GENOMIC DNA]</scope>
    <source>
        <strain evidence="1 2">JHH-5317</strain>
    </source>
</reference>
<dbReference type="Pfam" id="PF10294">
    <property type="entry name" value="Methyltransf_16"/>
    <property type="match status" value="1"/>
</dbReference>
<name>A0A2N3N004_9PEZI</name>
<dbReference type="FunCoup" id="A0A2N3N004">
    <property type="interactions" value="487"/>
</dbReference>
<accession>A0A2N3N004</accession>
<comment type="caution">
    <text evidence="1">The sequence shown here is derived from an EMBL/GenBank/DDBJ whole genome shotgun (WGS) entry which is preliminary data.</text>
</comment>
<dbReference type="EMBL" id="NLAX01001139">
    <property type="protein sequence ID" value="PKS05742.1"/>
    <property type="molecule type" value="Genomic_DNA"/>
</dbReference>
<dbReference type="InParanoid" id="A0A2N3N004"/>
<dbReference type="AlphaFoldDB" id="A0A2N3N004"/>
<sequence length="346" mass="38246">MKPPLDNPLGRFCHQYLQLEMKLDYPGAELLRQSSVQENLYDALFADGAVPFPPPHRYRLRVLKELLSRIEKSIEDWEEQGVSDNLMEAFAEMVAVPVLSESEAVQQMDYVTYYLSLLKPEWENEDVTKSATKNCITLFESRGLLSSSGTTGMRTWEAGLHLGQWLCTVPEVVKGKRVLELGAGTGYISVLCAKYLGASKVIASDGSEDVINGLSDSIFLNGLQDSTNFTTMELAWGTALLGTEEAEWNGGEEIDVVLGSDIVYDARTQPALVATLGELFELFPKVKVIISTAERNVATLNNLLGICKAQGLLVEFIEFPTPTAAEQEGPFYDTSVPIHIVEIRKQ</sequence>
<dbReference type="GO" id="GO:0005737">
    <property type="term" value="C:cytoplasm"/>
    <property type="evidence" value="ECO:0007669"/>
    <property type="project" value="TreeGrafter"/>
</dbReference>
<organism evidence="1 2">
    <name type="scientific">Lomentospora prolificans</name>
    <dbReference type="NCBI Taxonomy" id="41688"/>
    <lineage>
        <taxon>Eukaryota</taxon>
        <taxon>Fungi</taxon>
        <taxon>Dikarya</taxon>
        <taxon>Ascomycota</taxon>
        <taxon>Pezizomycotina</taxon>
        <taxon>Sordariomycetes</taxon>
        <taxon>Hypocreomycetidae</taxon>
        <taxon>Microascales</taxon>
        <taxon>Microascaceae</taxon>
        <taxon>Lomentospora</taxon>
    </lineage>
</organism>
<proteinExistence type="predicted"/>